<dbReference type="AlphaFoldDB" id="A0A8H4FR59"/>
<evidence type="ECO:0008006" key="8">
    <source>
        <dbReference type="Google" id="ProtNLM"/>
    </source>
</evidence>
<dbReference type="Gene3D" id="2.120.10.80">
    <property type="entry name" value="Kelch-type beta propeller"/>
    <property type="match status" value="2"/>
</dbReference>
<reference evidence="6" key="1">
    <citation type="journal article" date="2020" name="Phytopathology">
        <title>Genome sequence and comparative analysis of Colletotrichum gloeosporioides isolated from Liriodendron leaves.</title>
        <authorList>
            <person name="Fu F.F."/>
            <person name="Hao Z."/>
            <person name="Wang P."/>
            <person name="Lu Y."/>
            <person name="Xue L.J."/>
            <person name="Wei G."/>
            <person name="Tian Y."/>
            <person name="Baishi H."/>
            <person name="Xu H."/>
            <person name="Shi J."/>
            <person name="Cheng T."/>
            <person name="Wang G."/>
            <person name="Yi Y."/>
            <person name="Chen J."/>
        </authorList>
    </citation>
    <scope>NUCLEOTIDE SEQUENCE</scope>
    <source>
        <strain evidence="6">Lc1</strain>
    </source>
</reference>
<dbReference type="InterPro" id="IPR011043">
    <property type="entry name" value="Gal_Oxase/kelch_b-propeller"/>
</dbReference>
<organism evidence="6 7">
    <name type="scientific">Colletotrichum gloeosporioides</name>
    <name type="common">Anthracnose fungus</name>
    <name type="synonym">Glomerella cingulata</name>
    <dbReference type="NCBI Taxonomy" id="474922"/>
    <lineage>
        <taxon>Eukaryota</taxon>
        <taxon>Fungi</taxon>
        <taxon>Dikarya</taxon>
        <taxon>Ascomycota</taxon>
        <taxon>Pezizomycotina</taxon>
        <taxon>Sordariomycetes</taxon>
        <taxon>Hypocreomycetidae</taxon>
        <taxon>Glomerellales</taxon>
        <taxon>Glomerellaceae</taxon>
        <taxon>Colletotrichum</taxon>
        <taxon>Colletotrichum gloeosporioides species complex</taxon>
    </lineage>
</organism>
<feature type="transmembrane region" description="Helical" evidence="5">
    <location>
        <begin position="958"/>
        <end position="982"/>
    </location>
</feature>
<accession>A0A8H4FR59</accession>
<dbReference type="Proteomes" id="UP000613401">
    <property type="component" value="Unassembled WGS sequence"/>
</dbReference>
<dbReference type="GeneID" id="69008812"/>
<feature type="compositionally biased region" description="Polar residues" evidence="4">
    <location>
        <begin position="438"/>
        <end position="456"/>
    </location>
</feature>
<name>A0A8H4FR59_COLGL</name>
<feature type="compositionally biased region" description="Polar residues" evidence="4">
    <location>
        <begin position="543"/>
        <end position="552"/>
    </location>
</feature>
<keyword evidence="5" id="KW-0472">Membrane</keyword>
<dbReference type="GO" id="GO:0019760">
    <property type="term" value="P:glucosinolate metabolic process"/>
    <property type="evidence" value="ECO:0007669"/>
    <property type="project" value="UniProtKB-ARBA"/>
</dbReference>
<keyword evidence="5" id="KW-1133">Transmembrane helix</keyword>
<dbReference type="EMBL" id="WVTB01000007">
    <property type="protein sequence ID" value="KAF3811326.1"/>
    <property type="molecule type" value="Genomic_DNA"/>
</dbReference>
<gene>
    <name evidence="6" type="ORF">GCG54_00001643</name>
</gene>
<dbReference type="InterPro" id="IPR015915">
    <property type="entry name" value="Kelch-typ_b-propeller"/>
</dbReference>
<evidence type="ECO:0000256" key="5">
    <source>
        <dbReference type="SAM" id="Phobius"/>
    </source>
</evidence>
<keyword evidence="7" id="KW-1185">Reference proteome</keyword>
<evidence type="ECO:0000313" key="7">
    <source>
        <dbReference type="Proteomes" id="UP000613401"/>
    </source>
</evidence>
<feature type="coiled-coil region" evidence="3">
    <location>
        <begin position="984"/>
        <end position="1011"/>
    </location>
</feature>
<protein>
    <recommendedName>
        <fullName evidence="8">Kelch repeat protein</fullName>
    </recommendedName>
</protein>
<feature type="region of interest" description="Disordered" evidence="4">
    <location>
        <begin position="541"/>
        <end position="561"/>
    </location>
</feature>
<feature type="compositionally biased region" description="Basic and acidic residues" evidence="4">
    <location>
        <begin position="1066"/>
        <end position="1077"/>
    </location>
</feature>
<dbReference type="PANTHER" id="PTHR47435:SF4">
    <property type="entry name" value="KELCH REPEAT PROTEIN (AFU_ORTHOLOGUE AFUA_5G12780)"/>
    <property type="match status" value="1"/>
</dbReference>
<evidence type="ECO:0000256" key="2">
    <source>
        <dbReference type="ARBA" id="ARBA00023004"/>
    </source>
</evidence>
<evidence type="ECO:0000256" key="3">
    <source>
        <dbReference type="SAM" id="Coils"/>
    </source>
</evidence>
<proteinExistence type="predicted"/>
<feature type="region of interest" description="Disordered" evidence="4">
    <location>
        <begin position="436"/>
        <end position="456"/>
    </location>
</feature>
<evidence type="ECO:0000256" key="1">
    <source>
        <dbReference type="ARBA" id="ARBA00022737"/>
    </source>
</evidence>
<reference evidence="6" key="2">
    <citation type="submission" date="2020-03" db="EMBL/GenBank/DDBJ databases">
        <authorList>
            <person name="Fu F.-F."/>
            <person name="Chen J."/>
        </authorList>
    </citation>
    <scope>NUCLEOTIDE SEQUENCE</scope>
    <source>
        <strain evidence="6">Lc1</strain>
    </source>
</reference>
<comment type="caution">
    <text evidence="6">The sequence shown here is derived from an EMBL/GenBank/DDBJ whole genome shotgun (WGS) entry which is preliminary data.</text>
</comment>
<feature type="transmembrane region" description="Helical" evidence="5">
    <location>
        <begin position="461"/>
        <end position="484"/>
    </location>
</feature>
<keyword evidence="1" id="KW-0677">Repeat</keyword>
<dbReference type="SUPFAM" id="SSF50965">
    <property type="entry name" value="Galactose oxidase, central domain"/>
    <property type="match status" value="1"/>
</dbReference>
<evidence type="ECO:0000313" key="6">
    <source>
        <dbReference type="EMBL" id="KAF3811326.1"/>
    </source>
</evidence>
<keyword evidence="2" id="KW-0408">Iron</keyword>
<keyword evidence="3" id="KW-0175">Coiled coil</keyword>
<feature type="region of interest" description="Disordered" evidence="4">
    <location>
        <begin position="1054"/>
        <end position="1093"/>
    </location>
</feature>
<dbReference type="SUPFAM" id="SSF117281">
    <property type="entry name" value="Kelch motif"/>
    <property type="match status" value="1"/>
</dbReference>
<dbReference type="PANTHER" id="PTHR47435">
    <property type="entry name" value="KELCH REPEAT PROTEIN (AFU_ORTHOLOGUE AFUA_5G12780)"/>
    <property type="match status" value="1"/>
</dbReference>
<sequence length="1093" mass="120419">MAKSRRRRQNLPGVTTCRHFLTSYVELSLQPIADFSSAIIIGDYLYIDGGEVAQNYDGKNMSSYYTPSLPVNSTLSINLKQSWNSTNVTMLSAPKGETPRMELQGVWRDTDSKSFYVWGGQVPYWSKPPENDIWRFEVDGNGGGAWSKRSPPNLAELYKLDRATEGAFCQSKTTGYYFGGYANARTDLSIIDKDKTRNVPGLVSYDLKTGSINHTTFQGPGSFTFKGGTMEYVPFGPDGLLLVLGGFQGAPTETGYGSWTGVDFTSVNLYDIKANKWHSQQTTGSKSSIPPPTEKFCAVGVQGPNKTYEIFIYGGRGIGESIRNATDDVYVLSLPSFVFFKANDPRSTRRLEQACVATGRQMISVGGTDGRAWPSSLTDKDPWPQGIGIFDMTEMRWSDQYNASSDSYESPDVVKNWYAQGNRVDWSSDEVEALFKENPSNTPTSSPNDVGSGSSGTPTGAIVGGIVGGLAGLALIAGLAAFFLKRKKRRPGTPDPANYAPVSKFGSDGGAYMEPTMDQVHEANANQHSIPVELQGHHGVSEAYSSNHTGNGESEGHPSWPTRSIDLFTANSTLAINLKNSWNTSAINFVKSPKGPEVPRLTSQAMWKDPSSDTFYVWGGRVTNHVKPPKKELWRFKTLSNGHGEWETVASNLAQLPSLIQVTEGTFAQNNATAYYFGGYAIEETDSNIIRQTNNPLSVPGFLTIDLNNGKFSNRSDLVKGFGDYGTFKGGSSQFVPFGTEGLLLVMGGFQGPLRATKFTDWYEMNFNTVYLFDPKTSKWHVQKTQGDIPESREKFCTVGVPGPENTYEIFIYGGRPTVGSYDFSDVYVLSLPGFRFFKASYSDTPRADHACVRVGSGGRQMLSIGGLNHFGYPREWFDKDPWAQGLRIFDLTQMRWSDNYNASAAAYESPRVVRNWYTQNKDSVEWSSDEVRALFLEFTLTSPASESSDPGIPRRSLTAIIGGVVGGLVGLLALIVALFVLACKRKKRRAEAIRSSLDELETERKEKNDQHYLKARTEVATAGHELFELHGDGDPVEVHSDCNLAEAHGDCNPAEISADNQPLEPKSRSQDMEQWMKQRSIPDLSVHGRSKP</sequence>
<dbReference type="RefSeq" id="XP_045270485.1">
    <property type="nucleotide sequence ID" value="XM_045401756.1"/>
</dbReference>
<evidence type="ECO:0000256" key="4">
    <source>
        <dbReference type="SAM" id="MobiDB-lite"/>
    </source>
</evidence>
<keyword evidence="5" id="KW-0812">Transmembrane</keyword>